<evidence type="ECO:0000313" key="11">
    <source>
        <dbReference type="Proteomes" id="UP001499884"/>
    </source>
</evidence>
<evidence type="ECO:0000259" key="9">
    <source>
        <dbReference type="PROSITE" id="PS50850"/>
    </source>
</evidence>
<feature type="transmembrane region" description="Helical" evidence="8">
    <location>
        <begin position="290"/>
        <end position="312"/>
    </location>
</feature>
<comment type="caution">
    <text evidence="10">The sequence shown here is derived from an EMBL/GenBank/DDBJ whole genome shotgun (WGS) entry which is preliminary data.</text>
</comment>
<feature type="transmembrane region" description="Helical" evidence="8">
    <location>
        <begin position="48"/>
        <end position="67"/>
    </location>
</feature>
<feature type="transmembrane region" description="Helical" evidence="8">
    <location>
        <begin position="396"/>
        <end position="414"/>
    </location>
</feature>
<feature type="transmembrane region" description="Helical" evidence="8">
    <location>
        <begin position="349"/>
        <end position="375"/>
    </location>
</feature>
<keyword evidence="2" id="KW-0813">Transport</keyword>
<dbReference type="PANTHER" id="PTHR42718:SF49">
    <property type="entry name" value="EXPORT PROTEIN"/>
    <property type="match status" value="1"/>
</dbReference>
<accession>A0ABP7E7J2</accession>
<name>A0ABP7E7J2_9ACTN</name>
<feature type="transmembrane region" description="Helical" evidence="8">
    <location>
        <begin position="459"/>
        <end position="478"/>
    </location>
</feature>
<dbReference type="SUPFAM" id="SSF103473">
    <property type="entry name" value="MFS general substrate transporter"/>
    <property type="match status" value="1"/>
</dbReference>
<dbReference type="InterPro" id="IPR020846">
    <property type="entry name" value="MFS_dom"/>
</dbReference>
<protein>
    <submittedName>
        <fullName evidence="10">MFS transporter</fullName>
    </submittedName>
</protein>
<dbReference type="PANTHER" id="PTHR42718">
    <property type="entry name" value="MAJOR FACILITATOR SUPERFAMILY MULTIDRUG TRANSPORTER MFSC"/>
    <property type="match status" value="1"/>
</dbReference>
<keyword evidence="3" id="KW-1003">Cell membrane</keyword>
<dbReference type="InterPro" id="IPR011701">
    <property type="entry name" value="MFS"/>
</dbReference>
<feature type="transmembrane region" description="Helical" evidence="8">
    <location>
        <begin position="158"/>
        <end position="179"/>
    </location>
</feature>
<keyword evidence="6 8" id="KW-0472">Membrane</keyword>
<evidence type="ECO:0000256" key="2">
    <source>
        <dbReference type="ARBA" id="ARBA00022448"/>
    </source>
</evidence>
<evidence type="ECO:0000256" key="5">
    <source>
        <dbReference type="ARBA" id="ARBA00022989"/>
    </source>
</evidence>
<dbReference type="NCBIfam" id="TIGR00711">
    <property type="entry name" value="efflux_EmrB"/>
    <property type="match status" value="1"/>
</dbReference>
<evidence type="ECO:0000313" key="10">
    <source>
        <dbReference type="EMBL" id="GAA3714598.1"/>
    </source>
</evidence>
<keyword evidence="5 8" id="KW-1133">Transmembrane helix</keyword>
<dbReference type="Gene3D" id="1.20.1720.10">
    <property type="entry name" value="Multidrug resistance protein D"/>
    <property type="match status" value="1"/>
</dbReference>
<feature type="transmembrane region" description="Helical" evidence="8">
    <location>
        <begin position="191"/>
        <end position="211"/>
    </location>
</feature>
<reference evidence="11" key="1">
    <citation type="journal article" date="2019" name="Int. J. Syst. Evol. Microbiol.">
        <title>The Global Catalogue of Microorganisms (GCM) 10K type strain sequencing project: providing services to taxonomists for standard genome sequencing and annotation.</title>
        <authorList>
            <consortium name="The Broad Institute Genomics Platform"/>
            <consortium name="The Broad Institute Genome Sequencing Center for Infectious Disease"/>
            <person name="Wu L."/>
            <person name="Ma J."/>
        </authorList>
    </citation>
    <scope>NUCLEOTIDE SEQUENCE [LARGE SCALE GENOMIC DNA]</scope>
    <source>
        <strain evidence="11">JCM 30846</strain>
    </source>
</reference>
<evidence type="ECO:0000256" key="7">
    <source>
        <dbReference type="ARBA" id="ARBA00023251"/>
    </source>
</evidence>
<dbReference type="InterPro" id="IPR004638">
    <property type="entry name" value="EmrB-like"/>
</dbReference>
<dbReference type="PRINTS" id="PR01036">
    <property type="entry name" value="TCRTETB"/>
</dbReference>
<evidence type="ECO:0000256" key="6">
    <source>
        <dbReference type="ARBA" id="ARBA00023136"/>
    </source>
</evidence>
<dbReference type="InterPro" id="IPR036259">
    <property type="entry name" value="MFS_trans_sf"/>
</dbReference>
<dbReference type="PROSITE" id="PS50850">
    <property type="entry name" value="MFS"/>
    <property type="match status" value="1"/>
</dbReference>
<feature type="transmembrane region" description="Helical" evidence="8">
    <location>
        <begin position="217"/>
        <end position="240"/>
    </location>
</feature>
<dbReference type="RefSeq" id="WP_345641753.1">
    <property type="nucleotide sequence ID" value="NZ_BAABEP010000004.1"/>
</dbReference>
<feature type="transmembrane region" description="Helical" evidence="8">
    <location>
        <begin position="7"/>
        <end position="28"/>
    </location>
</feature>
<feature type="transmembrane region" description="Helical" evidence="8">
    <location>
        <begin position="131"/>
        <end position="152"/>
    </location>
</feature>
<gene>
    <name evidence="10" type="ORF">GCM10023082_10400</name>
</gene>
<dbReference type="Pfam" id="PF07690">
    <property type="entry name" value="MFS_1"/>
    <property type="match status" value="1"/>
</dbReference>
<organism evidence="10 11">
    <name type="scientific">Streptomyces tremellae</name>
    <dbReference type="NCBI Taxonomy" id="1124239"/>
    <lineage>
        <taxon>Bacteria</taxon>
        <taxon>Bacillati</taxon>
        <taxon>Actinomycetota</taxon>
        <taxon>Actinomycetes</taxon>
        <taxon>Kitasatosporales</taxon>
        <taxon>Streptomycetaceae</taxon>
        <taxon>Streptomyces</taxon>
    </lineage>
</organism>
<evidence type="ECO:0000256" key="3">
    <source>
        <dbReference type="ARBA" id="ARBA00022475"/>
    </source>
</evidence>
<keyword evidence="4 8" id="KW-0812">Transmembrane</keyword>
<sequence>MGKWGPLIAVCLGTFMLLVDVSIVVVALPAMAGGLGASLSDLQWVMDVYALVLAALLLAAGAAADVLGGRRIYAAGTVVFALASLGCGLATNAPELIALRAVQGLGAAAMFATTLSLLATAYQGRDRSVALGVWGAVNGAAAAAGPVLGGVLTQGLGWRWIFFINLPVSVAAVWLTLRVVREVRRDPGRRVDWVGTACFALFAGAVTYGAVRAGGDGWLSAPTGVSAAVAVLGLAAFVLVERRVAQPLMDLALFRRASFVTVMATALVFSASAFTILAYISVWLQTLLGMSPITGGLALLPLAAASFLVSAVSGRLLHGVPARYPVGIGTVLVGAGEFAQAVLGADSSWPALTAGLVVAGVGVGLVSPALSGAALASVPQREAGMAGGALNTFRQLGYALGIAVFGTVVTSRIASSLHGSAADPDGAARALAGGGAAGLRGTVPREALRSAFASGLDTAMMAAGALAVLAGAAVLIWVRPGRRGAAPAVREPESAATAP</sequence>
<proteinExistence type="predicted"/>
<keyword evidence="11" id="KW-1185">Reference proteome</keyword>
<evidence type="ECO:0000256" key="4">
    <source>
        <dbReference type="ARBA" id="ARBA00022692"/>
    </source>
</evidence>
<dbReference type="Gene3D" id="1.20.1250.20">
    <property type="entry name" value="MFS general substrate transporter like domains"/>
    <property type="match status" value="1"/>
</dbReference>
<evidence type="ECO:0000256" key="8">
    <source>
        <dbReference type="SAM" id="Phobius"/>
    </source>
</evidence>
<feature type="transmembrane region" description="Helical" evidence="8">
    <location>
        <begin position="97"/>
        <end position="119"/>
    </location>
</feature>
<evidence type="ECO:0000256" key="1">
    <source>
        <dbReference type="ARBA" id="ARBA00004651"/>
    </source>
</evidence>
<comment type="subcellular location">
    <subcellularLocation>
        <location evidence="1">Cell membrane</location>
        <topology evidence="1">Multi-pass membrane protein</topology>
    </subcellularLocation>
</comment>
<dbReference type="Proteomes" id="UP001499884">
    <property type="component" value="Unassembled WGS sequence"/>
</dbReference>
<feature type="transmembrane region" description="Helical" evidence="8">
    <location>
        <begin position="260"/>
        <end position="284"/>
    </location>
</feature>
<keyword evidence="7" id="KW-0046">Antibiotic resistance</keyword>
<feature type="transmembrane region" description="Helical" evidence="8">
    <location>
        <begin position="72"/>
        <end position="91"/>
    </location>
</feature>
<dbReference type="EMBL" id="BAABEP010000004">
    <property type="protein sequence ID" value="GAA3714598.1"/>
    <property type="molecule type" value="Genomic_DNA"/>
</dbReference>
<dbReference type="CDD" id="cd17321">
    <property type="entry name" value="MFS_MMR_MDR_like"/>
    <property type="match status" value="1"/>
</dbReference>
<feature type="domain" description="Major facilitator superfamily (MFS) profile" evidence="9">
    <location>
        <begin position="6"/>
        <end position="482"/>
    </location>
</feature>
<feature type="transmembrane region" description="Helical" evidence="8">
    <location>
        <begin position="324"/>
        <end position="343"/>
    </location>
</feature>